<accession>A0A2K3L454</accession>
<proteinExistence type="predicted"/>
<protein>
    <submittedName>
        <fullName evidence="1">Uncharacterized protein</fullName>
    </submittedName>
</protein>
<evidence type="ECO:0000313" key="2">
    <source>
        <dbReference type="Proteomes" id="UP000236291"/>
    </source>
</evidence>
<gene>
    <name evidence="1" type="ORF">L195_g029203</name>
</gene>
<dbReference type="Proteomes" id="UP000236291">
    <property type="component" value="Unassembled WGS sequence"/>
</dbReference>
<name>A0A2K3L454_TRIPR</name>
<comment type="caution">
    <text evidence="1">The sequence shown here is derived from an EMBL/GenBank/DDBJ whole genome shotgun (WGS) entry which is preliminary data.</text>
</comment>
<dbReference type="EMBL" id="ASHM01025838">
    <property type="protein sequence ID" value="PNX73304.1"/>
    <property type="molecule type" value="Genomic_DNA"/>
</dbReference>
<organism evidence="1 2">
    <name type="scientific">Trifolium pratense</name>
    <name type="common">Red clover</name>
    <dbReference type="NCBI Taxonomy" id="57577"/>
    <lineage>
        <taxon>Eukaryota</taxon>
        <taxon>Viridiplantae</taxon>
        <taxon>Streptophyta</taxon>
        <taxon>Embryophyta</taxon>
        <taxon>Tracheophyta</taxon>
        <taxon>Spermatophyta</taxon>
        <taxon>Magnoliopsida</taxon>
        <taxon>eudicotyledons</taxon>
        <taxon>Gunneridae</taxon>
        <taxon>Pentapetalae</taxon>
        <taxon>rosids</taxon>
        <taxon>fabids</taxon>
        <taxon>Fabales</taxon>
        <taxon>Fabaceae</taxon>
        <taxon>Papilionoideae</taxon>
        <taxon>50 kb inversion clade</taxon>
        <taxon>NPAAA clade</taxon>
        <taxon>Hologalegina</taxon>
        <taxon>IRL clade</taxon>
        <taxon>Trifolieae</taxon>
        <taxon>Trifolium</taxon>
    </lineage>
</organism>
<dbReference type="AlphaFoldDB" id="A0A2K3L454"/>
<reference evidence="1 2" key="1">
    <citation type="journal article" date="2014" name="Am. J. Bot.">
        <title>Genome assembly and annotation for red clover (Trifolium pratense; Fabaceae).</title>
        <authorList>
            <person name="Istvanek J."/>
            <person name="Jaros M."/>
            <person name="Krenek A."/>
            <person name="Repkova J."/>
        </authorList>
    </citation>
    <scope>NUCLEOTIDE SEQUENCE [LARGE SCALE GENOMIC DNA]</scope>
    <source>
        <strain evidence="2">cv. Tatra</strain>
        <tissue evidence="1">Young leaves</tissue>
    </source>
</reference>
<reference evidence="1 2" key="2">
    <citation type="journal article" date="2017" name="Front. Plant Sci.">
        <title>Gene Classification and Mining of Molecular Markers Useful in Red Clover (Trifolium pratense) Breeding.</title>
        <authorList>
            <person name="Istvanek J."/>
            <person name="Dluhosova J."/>
            <person name="Dluhos P."/>
            <person name="Patkova L."/>
            <person name="Nedelnik J."/>
            <person name="Repkova J."/>
        </authorList>
    </citation>
    <scope>NUCLEOTIDE SEQUENCE [LARGE SCALE GENOMIC DNA]</scope>
    <source>
        <strain evidence="2">cv. Tatra</strain>
        <tissue evidence="1">Young leaves</tissue>
    </source>
</reference>
<sequence>MAAPKKILSALEVENKIAMGLCLICDESFTVDHAMKHKGIRLVVIEMDEEDASKFRKLLEIHKSQQSF</sequence>
<evidence type="ECO:0000313" key="1">
    <source>
        <dbReference type="EMBL" id="PNX73304.1"/>
    </source>
</evidence>